<dbReference type="GO" id="GO:0006338">
    <property type="term" value="P:chromatin remodeling"/>
    <property type="evidence" value="ECO:0007669"/>
    <property type="project" value="InterPro"/>
</dbReference>
<evidence type="ECO:0000259" key="2">
    <source>
        <dbReference type="SMART" id="SM01406"/>
    </source>
</evidence>
<dbReference type="InterPro" id="IPR007529">
    <property type="entry name" value="Znf_HIT"/>
</dbReference>
<feature type="compositionally biased region" description="Low complexity" evidence="1">
    <location>
        <begin position="111"/>
        <end position="138"/>
    </location>
</feature>
<proteinExistence type="predicted"/>
<evidence type="ECO:0000313" key="3">
    <source>
        <dbReference type="EMBL" id="KAK4418044.1"/>
    </source>
</evidence>
<accession>A0AAE1XU29</accession>
<feature type="compositionally biased region" description="Basic and acidic residues" evidence="1">
    <location>
        <begin position="263"/>
        <end position="285"/>
    </location>
</feature>
<evidence type="ECO:0000313" key="4">
    <source>
        <dbReference type="Proteomes" id="UP001293254"/>
    </source>
</evidence>
<feature type="compositionally biased region" description="Basic residues" evidence="1">
    <location>
        <begin position="16"/>
        <end position="26"/>
    </location>
</feature>
<dbReference type="Pfam" id="PF04438">
    <property type="entry name" value="zf-HIT"/>
    <property type="match status" value="1"/>
</dbReference>
<dbReference type="PANTHER" id="PTHR21561:SF25">
    <property type="entry name" value="OS03G0811500 PROTEIN"/>
    <property type="match status" value="1"/>
</dbReference>
<dbReference type="Pfam" id="PF04795">
    <property type="entry name" value="PAPA-1"/>
    <property type="match status" value="1"/>
</dbReference>
<feature type="compositionally biased region" description="Basic and acidic residues" evidence="1">
    <location>
        <begin position="308"/>
        <end position="321"/>
    </location>
</feature>
<feature type="compositionally biased region" description="Basic and acidic residues" evidence="1">
    <location>
        <begin position="402"/>
        <end position="420"/>
    </location>
</feature>
<feature type="domain" description="INO80 complex subunit B-like conserved region" evidence="2">
    <location>
        <begin position="366"/>
        <end position="451"/>
    </location>
</feature>
<reference evidence="3" key="2">
    <citation type="journal article" date="2024" name="Plant">
        <title>Genomic evolution and insights into agronomic trait innovations of Sesamum species.</title>
        <authorList>
            <person name="Miao H."/>
            <person name="Wang L."/>
            <person name="Qu L."/>
            <person name="Liu H."/>
            <person name="Sun Y."/>
            <person name="Le M."/>
            <person name="Wang Q."/>
            <person name="Wei S."/>
            <person name="Zheng Y."/>
            <person name="Lin W."/>
            <person name="Duan Y."/>
            <person name="Cao H."/>
            <person name="Xiong S."/>
            <person name="Wang X."/>
            <person name="Wei L."/>
            <person name="Li C."/>
            <person name="Ma Q."/>
            <person name="Ju M."/>
            <person name="Zhao R."/>
            <person name="Li G."/>
            <person name="Mu C."/>
            <person name="Tian Q."/>
            <person name="Mei H."/>
            <person name="Zhang T."/>
            <person name="Gao T."/>
            <person name="Zhang H."/>
        </authorList>
    </citation>
    <scope>NUCLEOTIDE SEQUENCE</scope>
    <source>
        <strain evidence="3">3651</strain>
    </source>
</reference>
<feature type="compositionally biased region" description="Polar residues" evidence="1">
    <location>
        <begin position="34"/>
        <end position="47"/>
    </location>
</feature>
<feature type="compositionally biased region" description="Basic and acidic residues" evidence="1">
    <location>
        <begin position="198"/>
        <end position="210"/>
    </location>
</feature>
<dbReference type="AlphaFoldDB" id="A0AAE1XU29"/>
<gene>
    <name evidence="3" type="ORF">Salat_2217100</name>
</gene>
<feature type="region of interest" description="Disordered" evidence="1">
    <location>
        <begin position="81"/>
        <end position="422"/>
    </location>
</feature>
<keyword evidence="4" id="KW-1185">Reference proteome</keyword>
<organism evidence="3 4">
    <name type="scientific">Sesamum alatum</name>
    <dbReference type="NCBI Taxonomy" id="300844"/>
    <lineage>
        <taxon>Eukaryota</taxon>
        <taxon>Viridiplantae</taxon>
        <taxon>Streptophyta</taxon>
        <taxon>Embryophyta</taxon>
        <taxon>Tracheophyta</taxon>
        <taxon>Spermatophyta</taxon>
        <taxon>Magnoliopsida</taxon>
        <taxon>eudicotyledons</taxon>
        <taxon>Gunneridae</taxon>
        <taxon>Pentapetalae</taxon>
        <taxon>asterids</taxon>
        <taxon>lamiids</taxon>
        <taxon>Lamiales</taxon>
        <taxon>Pedaliaceae</taxon>
        <taxon>Sesamum</taxon>
    </lineage>
</organism>
<name>A0AAE1XU29_9LAMI</name>
<dbReference type="SMART" id="SM01406">
    <property type="entry name" value="PAPA-1"/>
    <property type="match status" value="1"/>
</dbReference>
<dbReference type="InterPro" id="IPR029523">
    <property type="entry name" value="INO80B/Ies2"/>
</dbReference>
<feature type="compositionally biased region" description="Polar residues" evidence="1">
    <location>
        <begin position="84"/>
        <end position="98"/>
    </location>
</feature>
<feature type="compositionally biased region" description="Acidic residues" evidence="1">
    <location>
        <begin position="286"/>
        <end position="298"/>
    </location>
</feature>
<dbReference type="CDD" id="cd23021">
    <property type="entry name" value="zf-HIT_IN80B"/>
    <property type="match status" value="1"/>
</dbReference>
<feature type="compositionally biased region" description="Basic and acidic residues" evidence="1">
    <location>
        <begin position="157"/>
        <end position="168"/>
    </location>
</feature>
<feature type="compositionally biased region" description="Acidic residues" evidence="1">
    <location>
        <begin position="223"/>
        <end position="233"/>
    </location>
</feature>
<feature type="compositionally biased region" description="Basic and acidic residues" evidence="1">
    <location>
        <begin position="234"/>
        <end position="252"/>
    </location>
</feature>
<dbReference type="InterPro" id="IPR006880">
    <property type="entry name" value="INO80B_C"/>
</dbReference>
<dbReference type="PANTHER" id="PTHR21561">
    <property type="entry name" value="INO80 COMPLEX SUBUNIT B"/>
    <property type="match status" value="1"/>
</dbReference>
<reference evidence="3" key="1">
    <citation type="submission" date="2020-06" db="EMBL/GenBank/DDBJ databases">
        <authorList>
            <person name="Li T."/>
            <person name="Hu X."/>
            <person name="Zhang T."/>
            <person name="Song X."/>
            <person name="Zhang H."/>
            <person name="Dai N."/>
            <person name="Sheng W."/>
            <person name="Hou X."/>
            <person name="Wei L."/>
        </authorList>
    </citation>
    <scope>NUCLEOTIDE SEQUENCE</scope>
    <source>
        <strain evidence="3">3651</strain>
        <tissue evidence="3">Leaf</tissue>
    </source>
</reference>
<protein>
    <recommendedName>
        <fullName evidence="2">INO80 complex subunit B-like conserved region domain-containing protein</fullName>
    </recommendedName>
</protein>
<comment type="caution">
    <text evidence="3">The sequence shown here is derived from an EMBL/GenBank/DDBJ whole genome shotgun (WGS) entry which is preliminary data.</text>
</comment>
<dbReference type="GO" id="GO:0031011">
    <property type="term" value="C:Ino80 complex"/>
    <property type="evidence" value="ECO:0007669"/>
    <property type="project" value="InterPro"/>
</dbReference>
<feature type="compositionally biased region" description="Basic and acidic residues" evidence="1">
    <location>
        <begin position="360"/>
        <end position="395"/>
    </location>
</feature>
<dbReference type="EMBL" id="JACGWO010000009">
    <property type="protein sequence ID" value="KAK4418044.1"/>
    <property type="molecule type" value="Genomic_DNA"/>
</dbReference>
<dbReference type="Proteomes" id="UP001293254">
    <property type="component" value="Unassembled WGS sequence"/>
</dbReference>
<sequence>MDQSRVPRLEGIGVAIKKKRSQTSRRPRPEGQSLPDQSPLSSTPLSDDMSKVSSDENIGDGNSGGKMFNLNQCVSRSLPVIASDSGSNVILSNGTSDGAGNENKLKKVKLKVGGVTRTIQTKSSSNGASGSGSSAKTNQSSDNARPRQRLIPQESSDEYHSPPRDKKSGLQGIPWKDFAKGTFSTARDDMGRTSGRNAFEKQGDKSDSVRKSKRVPKRRVLDAEFDEDDEDDEIRYLEKLKTSKITGYKDSEMQSTRKPQKGGKYDNMEDVGRSGRDSRKSRSGDMDYEEEEELSDGEPDVKKKKQKKDLSELPTENKREIALTTRQRALLSKDASSGSGASPIEFPNGLPPAPPRKQKEKLSEVEQQLKKAEAAQRRRMQNEKAARESEAEAIRKILGQDSSRKKREEKMKKRQEELAQEKAVSAEMLASNTIRMVMGPTGTTVTFPQEMGLPKLFDPKPCSYPPPREKCAGPACTNAYKYRDSKSKLPLCSLQCYKAINEKMHTEKAC</sequence>
<feature type="region of interest" description="Disordered" evidence="1">
    <location>
        <begin position="1"/>
        <end position="69"/>
    </location>
</feature>
<evidence type="ECO:0000256" key="1">
    <source>
        <dbReference type="SAM" id="MobiDB-lite"/>
    </source>
</evidence>